<evidence type="ECO:0000313" key="9">
    <source>
        <dbReference type="Proteomes" id="UP000093199"/>
    </source>
</evidence>
<evidence type="ECO:0000256" key="5">
    <source>
        <dbReference type="ARBA" id="ARBA00023004"/>
    </source>
</evidence>
<dbReference type="Pfam" id="PF01966">
    <property type="entry name" value="HD"/>
    <property type="match status" value="1"/>
</dbReference>
<dbReference type="PANTHER" id="PTHR35795">
    <property type="entry name" value="SLR1885 PROTEIN"/>
    <property type="match status" value="1"/>
</dbReference>
<protein>
    <recommendedName>
        <fullName evidence="1">bis(5'-nucleosyl)-tetraphosphatase (symmetrical)</fullName>
        <ecNumber evidence="1">3.6.1.41</ecNumber>
    </recommendedName>
</protein>
<dbReference type="EMBL" id="MASJ01000001">
    <property type="protein sequence ID" value="OCS88505.1"/>
    <property type="molecule type" value="Genomic_DNA"/>
</dbReference>
<dbReference type="PROSITE" id="PS51831">
    <property type="entry name" value="HD"/>
    <property type="match status" value="1"/>
</dbReference>
<gene>
    <name evidence="8" type="ORF">A6M13_01270</name>
</gene>
<evidence type="ECO:0000256" key="1">
    <source>
        <dbReference type="ARBA" id="ARBA00012506"/>
    </source>
</evidence>
<evidence type="ECO:0000256" key="3">
    <source>
        <dbReference type="ARBA" id="ARBA00022741"/>
    </source>
</evidence>
<evidence type="ECO:0000256" key="6">
    <source>
        <dbReference type="ARBA" id="ARBA00049417"/>
    </source>
</evidence>
<reference evidence="8 9" key="1">
    <citation type="submission" date="2016-07" db="EMBL/GenBank/DDBJ databases">
        <title>Caryophanon tenue genome sequencing.</title>
        <authorList>
            <person name="Verma A."/>
            <person name="Pal Y."/>
            <person name="Krishnamurthi S."/>
        </authorList>
    </citation>
    <scope>NUCLEOTIDE SEQUENCE [LARGE SCALE GENOMIC DNA]</scope>
    <source>
        <strain evidence="8 9">DSM 14152</strain>
    </source>
</reference>
<proteinExistence type="predicted"/>
<comment type="caution">
    <text evidence="8">The sequence shown here is derived from an EMBL/GenBank/DDBJ whole genome shotgun (WGS) entry which is preliminary data.</text>
</comment>
<dbReference type="GO" id="GO:0008803">
    <property type="term" value="F:bis(5'-nucleosyl)-tetraphosphatase (symmetrical) activity"/>
    <property type="evidence" value="ECO:0007669"/>
    <property type="project" value="UniProtKB-EC"/>
</dbReference>
<dbReference type="RefSeq" id="WP_066542299.1">
    <property type="nucleotide sequence ID" value="NZ_MASJ01000001.1"/>
</dbReference>
<keyword evidence="2" id="KW-0479">Metal-binding</keyword>
<evidence type="ECO:0000259" key="7">
    <source>
        <dbReference type="PROSITE" id="PS51831"/>
    </source>
</evidence>
<keyword evidence="3" id="KW-0547">Nucleotide-binding</keyword>
<feature type="domain" description="HD" evidence="7">
    <location>
        <begin position="18"/>
        <end position="132"/>
    </location>
</feature>
<dbReference type="AlphaFoldDB" id="A0A1C0YMW1"/>
<dbReference type="NCBIfam" id="TIGR00277">
    <property type="entry name" value="HDIG"/>
    <property type="match status" value="1"/>
</dbReference>
<dbReference type="Proteomes" id="UP000093199">
    <property type="component" value="Unassembled WGS sequence"/>
</dbReference>
<keyword evidence="4 8" id="KW-0378">Hydrolase</keyword>
<dbReference type="GO" id="GO:0000166">
    <property type="term" value="F:nucleotide binding"/>
    <property type="evidence" value="ECO:0007669"/>
    <property type="project" value="UniProtKB-KW"/>
</dbReference>
<keyword evidence="9" id="KW-1185">Reference proteome</keyword>
<evidence type="ECO:0000313" key="8">
    <source>
        <dbReference type="EMBL" id="OCS88505.1"/>
    </source>
</evidence>
<dbReference type="InterPro" id="IPR005249">
    <property type="entry name" value="YqeK"/>
</dbReference>
<dbReference type="OrthoDB" id="9782134at2"/>
<organism evidence="8 9">
    <name type="scientific">Caryophanon tenue</name>
    <dbReference type="NCBI Taxonomy" id="33978"/>
    <lineage>
        <taxon>Bacteria</taxon>
        <taxon>Bacillati</taxon>
        <taxon>Bacillota</taxon>
        <taxon>Bacilli</taxon>
        <taxon>Bacillales</taxon>
        <taxon>Caryophanaceae</taxon>
        <taxon>Caryophanon</taxon>
    </lineage>
</organism>
<name>A0A1C0YMW1_9BACL</name>
<evidence type="ECO:0000256" key="4">
    <source>
        <dbReference type="ARBA" id="ARBA00022801"/>
    </source>
</evidence>
<keyword evidence="5" id="KW-0408">Iron</keyword>
<dbReference type="CDD" id="cd00077">
    <property type="entry name" value="HDc"/>
    <property type="match status" value="1"/>
</dbReference>
<dbReference type="STRING" id="33978.A6M13_01270"/>
<dbReference type="SUPFAM" id="SSF109604">
    <property type="entry name" value="HD-domain/PDEase-like"/>
    <property type="match status" value="1"/>
</dbReference>
<dbReference type="EC" id="3.6.1.41" evidence="1"/>
<dbReference type="Gene3D" id="1.10.3210.10">
    <property type="entry name" value="Hypothetical protein af1432"/>
    <property type="match status" value="1"/>
</dbReference>
<accession>A0A1C0YMW1</accession>
<dbReference type="GO" id="GO:0046872">
    <property type="term" value="F:metal ion binding"/>
    <property type="evidence" value="ECO:0007669"/>
    <property type="project" value="UniProtKB-KW"/>
</dbReference>
<dbReference type="SMART" id="SM00471">
    <property type="entry name" value="HDc"/>
    <property type="match status" value="1"/>
</dbReference>
<comment type="catalytic activity">
    <reaction evidence="6">
        <text>P(1),P(4)-bis(5'-adenosyl) tetraphosphate + H2O = 2 ADP + 2 H(+)</text>
        <dbReference type="Rhea" id="RHEA:24252"/>
        <dbReference type="ChEBI" id="CHEBI:15377"/>
        <dbReference type="ChEBI" id="CHEBI:15378"/>
        <dbReference type="ChEBI" id="CHEBI:58141"/>
        <dbReference type="ChEBI" id="CHEBI:456216"/>
        <dbReference type="EC" id="3.6.1.41"/>
    </reaction>
</comment>
<sequence length="189" mass="21453">MGRLDYLAYIKERMPQKRYMHTLGVEETAMKLAKHYGASVEAAQTAAILHDVAKYADVAWMEQIVRDEQLDMRLIGWGSELLHGPVAAVIATREFGITDEDVLNAMRYHTTGRANMSNLEKILYVADMLEPNRQFPGVDELREMMYDDLNDVLEACVKHSLTHLIASGIAVFPQSIECYNDLMSSERNL</sequence>
<dbReference type="InterPro" id="IPR006674">
    <property type="entry name" value="HD_domain"/>
</dbReference>
<dbReference type="NCBIfam" id="TIGR00488">
    <property type="entry name" value="bis(5'-nucleosyl)-tetraphosphatase (symmetrical) YqeK"/>
    <property type="match status" value="1"/>
</dbReference>
<dbReference type="InterPro" id="IPR051094">
    <property type="entry name" value="Diverse_Catalytic_Enzymes"/>
</dbReference>
<dbReference type="InterPro" id="IPR003607">
    <property type="entry name" value="HD/PDEase_dom"/>
</dbReference>
<evidence type="ECO:0000256" key="2">
    <source>
        <dbReference type="ARBA" id="ARBA00022723"/>
    </source>
</evidence>
<dbReference type="PANTHER" id="PTHR35795:SF1">
    <property type="entry name" value="BIS(5'-NUCLEOSYL)-TETRAPHOSPHATASE, SYMMETRICAL"/>
    <property type="match status" value="1"/>
</dbReference>
<dbReference type="InterPro" id="IPR006675">
    <property type="entry name" value="HDIG_dom"/>
</dbReference>